<dbReference type="EMBL" id="AYRZ02000001">
    <property type="protein sequence ID" value="PHT95964.1"/>
    <property type="molecule type" value="Genomic_DNA"/>
</dbReference>
<feature type="region of interest" description="Disordered" evidence="1">
    <location>
        <begin position="1"/>
        <end position="24"/>
    </location>
</feature>
<gene>
    <name evidence="3" type="ORF">T459_03846</name>
</gene>
<dbReference type="NCBIfam" id="TIGR01640">
    <property type="entry name" value="F_box_assoc_1"/>
    <property type="match status" value="1"/>
</dbReference>
<evidence type="ECO:0000259" key="2">
    <source>
        <dbReference type="Pfam" id="PF08268"/>
    </source>
</evidence>
<dbReference type="PANTHER" id="PTHR31672">
    <property type="entry name" value="BNACNNG10540D PROTEIN"/>
    <property type="match status" value="1"/>
</dbReference>
<evidence type="ECO:0000256" key="1">
    <source>
        <dbReference type="SAM" id="MobiDB-lite"/>
    </source>
</evidence>
<organism evidence="3 4">
    <name type="scientific">Capsicum annuum</name>
    <name type="common">Capsicum pepper</name>
    <dbReference type="NCBI Taxonomy" id="4072"/>
    <lineage>
        <taxon>Eukaryota</taxon>
        <taxon>Viridiplantae</taxon>
        <taxon>Streptophyta</taxon>
        <taxon>Embryophyta</taxon>
        <taxon>Tracheophyta</taxon>
        <taxon>Spermatophyta</taxon>
        <taxon>Magnoliopsida</taxon>
        <taxon>eudicotyledons</taxon>
        <taxon>Gunneridae</taxon>
        <taxon>Pentapetalae</taxon>
        <taxon>asterids</taxon>
        <taxon>lamiids</taxon>
        <taxon>Solanales</taxon>
        <taxon>Solanaceae</taxon>
        <taxon>Solanoideae</taxon>
        <taxon>Capsiceae</taxon>
        <taxon>Capsicum</taxon>
    </lineage>
</organism>
<dbReference type="Proteomes" id="UP000222542">
    <property type="component" value="Unassembled WGS sequence"/>
</dbReference>
<name>A0A2G3AP06_CAPAN</name>
<keyword evidence="4" id="KW-1185">Reference proteome</keyword>
<dbReference type="Pfam" id="PF08268">
    <property type="entry name" value="FBA_3"/>
    <property type="match status" value="1"/>
</dbReference>
<protein>
    <recommendedName>
        <fullName evidence="2">F-box associated beta-propeller type 3 domain-containing protein</fullName>
    </recommendedName>
</protein>
<dbReference type="InterPro" id="IPR013187">
    <property type="entry name" value="F-box-assoc_dom_typ3"/>
</dbReference>
<dbReference type="AlphaFoldDB" id="A0A2G3AP06"/>
<sequence length="356" mass="40140">MKKNNNSNPPFEGKLAYNSNSQKIQKKKSIAKTDVLNQITSNGGEKSQLKKNIEKAKGKCIMDPSINREEQMDVDQVTCHFNCPFKDDIIMEILCSAFSQTIQQSIHMLWNPSTRESILLPQTRISKAEFLSFGILGYDSTIGDYKILKIDIRSPNEGSKVPGEILTLKSGSWRNIDKFPHGLITWASGIGSSLALVNNAFHWICVSGEYYGVSRTFCLVSFSISNEVYSEIPLPEQLSCIKGNIDIGISEVKEMLCAYCTYVPQQQRTFKLWILKNYGVYESWNSVLSIVDHDLVRAIPKYWFADGDVLFWSSYLAAKPRCSFRTTSRGAIGLCDDNIRNGFVFMESLISPKSLI</sequence>
<evidence type="ECO:0000313" key="4">
    <source>
        <dbReference type="Proteomes" id="UP000222542"/>
    </source>
</evidence>
<reference evidence="3 4" key="2">
    <citation type="journal article" date="2017" name="Genome Biol.">
        <title>New reference genome sequences of hot pepper reveal the massive evolution of plant disease-resistance genes by retroduplication.</title>
        <authorList>
            <person name="Kim S."/>
            <person name="Park J."/>
            <person name="Yeom S.I."/>
            <person name="Kim Y.M."/>
            <person name="Seo E."/>
            <person name="Kim K.T."/>
            <person name="Kim M.S."/>
            <person name="Lee J.M."/>
            <person name="Cheong K."/>
            <person name="Shin H.S."/>
            <person name="Kim S.B."/>
            <person name="Han K."/>
            <person name="Lee J."/>
            <person name="Park M."/>
            <person name="Lee H.A."/>
            <person name="Lee H.Y."/>
            <person name="Lee Y."/>
            <person name="Oh S."/>
            <person name="Lee J.H."/>
            <person name="Choi E."/>
            <person name="Choi E."/>
            <person name="Lee S.E."/>
            <person name="Jeon J."/>
            <person name="Kim H."/>
            <person name="Choi G."/>
            <person name="Song H."/>
            <person name="Lee J."/>
            <person name="Lee S.C."/>
            <person name="Kwon J.K."/>
            <person name="Lee H.Y."/>
            <person name="Koo N."/>
            <person name="Hong Y."/>
            <person name="Kim R.W."/>
            <person name="Kang W.H."/>
            <person name="Huh J.H."/>
            <person name="Kang B.C."/>
            <person name="Yang T.J."/>
            <person name="Lee Y.H."/>
            <person name="Bennetzen J.L."/>
            <person name="Choi D."/>
        </authorList>
    </citation>
    <scope>NUCLEOTIDE SEQUENCE [LARGE SCALE GENOMIC DNA]</scope>
    <source>
        <strain evidence="4">cv. CM334</strain>
    </source>
</reference>
<proteinExistence type="predicted"/>
<feature type="domain" description="F-box associated beta-propeller type 3" evidence="2">
    <location>
        <begin position="98"/>
        <end position="292"/>
    </location>
</feature>
<dbReference type="InterPro" id="IPR017451">
    <property type="entry name" value="F-box-assoc_interact_dom"/>
</dbReference>
<evidence type="ECO:0000313" key="3">
    <source>
        <dbReference type="EMBL" id="PHT95964.1"/>
    </source>
</evidence>
<reference evidence="3 4" key="1">
    <citation type="journal article" date="2014" name="Nat. Genet.">
        <title>Genome sequence of the hot pepper provides insights into the evolution of pungency in Capsicum species.</title>
        <authorList>
            <person name="Kim S."/>
            <person name="Park M."/>
            <person name="Yeom S.I."/>
            <person name="Kim Y.M."/>
            <person name="Lee J.M."/>
            <person name="Lee H.A."/>
            <person name="Seo E."/>
            <person name="Choi J."/>
            <person name="Cheong K."/>
            <person name="Kim K.T."/>
            <person name="Jung K."/>
            <person name="Lee G.W."/>
            <person name="Oh S.K."/>
            <person name="Bae C."/>
            <person name="Kim S.B."/>
            <person name="Lee H.Y."/>
            <person name="Kim S.Y."/>
            <person name="Kim M.S."/>
            <person name="Kang B.C."/>
            <person name="Jo Y.D."/>
            <person name="Yang H.B."/>
            <person name="Jeong H.J."/>
            <person name="Kang W.H."/>
            <person name="Kwon J.K."/>
            <person name="Shin C."/>
            <person name="Lim J.Y."/>
            <person name="Park J.H."/>
            <person name="Huh J.H."/>
            <person name="Kim J.S."/>
            <person name="Kim B.D."/>
            <person name="Cohen O."/>
            <person name="Paran I."/>
            <person name="Suh M.C."/>
            <person name="Lee S.B."/>
            <person name="Kim Y.K."/>
            <person name="Shin Y."/>
            <person name="Noh S.J."/>
            <person name="Park J."/>
            <person name="Seo Y.S."/>
            <person name="Kwon S.Y."/>
            <person name="Kim H.A."/>
            <person name="Park J.M."/>
            <person name="Kim H.J."/>
            <person name="Choi S.B."/>
            <person name="Bosland P.W."/>
            <person name="Reeves G."/>
            <person name="Jo S.H."/>
            <person name="Lee B.W."/>
            <person name="Cho H.T."/>
            <person name="Choi H.S."/>
            <person name="Lee M.S."/>
            <person name="Yu Y."/>
            <person name="Do Choi Y."/>
            <person name="Park B.S."/>
            <person name="van Deynze A."/>
            <person name="Ashrafi H."/>
            <person name="Hill T."/>
            <person name="Kim W.T."/>
            <person name="Pai H.S."/>
            <person name="Ahn H.K."/>
            <person name="Yeam I."/>
            <person name="Giovannoni J.J."/>
            <person name="Rose J.K."/>
            <person name="Sorensen I."/>
            <person name="Lee S.J."/>
            <person name="Kim R.W."/>
            <person name="Choi I.Y."/>
            <person name="Choi B.S."/>
            <person name="Lim J.S."/>
            <person name="Lee Y.H."/>
            <person name="Choi D."/>
        </authorList>
    </citation>
    <scope>NUCLEOTIDE SEQUENCE [LARGE SCALE GENOMIC DNA]</scope>
    <source>
        <strain evidence="4">cv. CM334</strain>
    </source>
</reference>
<dbReference type="InterPro" id="IPR050796">
    <property type="entry name" value="SCF_F-box_component"/>
</dbReference>
<dbReference type="Gramene" id="PHT95964">
    <property type="protein sequence ID" value="PHT95964"/>
    <property type="gene ID" value="T459_03846"/>
</dbReference>
<accession>A0A2G3AP06</accession>
<comment type="caution">
    <text evidence="3">The sequence shown here is derived from an EMBL/GenBank/DDBJ whole genome shotgun (WGS) entry which is preliminary data.</text>
</comment>
<dbReference type="PANTHER" id="PTHR31672:SF13">
    <property type="entry name" value="F-BOX PROTEIN CPR30-LIKE"/>
    <property type="match status" value="1"/>
</dbReference>